<name>A0A926XTZ2_9BACT</name>
<proteinExistence type="predicted"/>
<evidence type="ECO:0008006" key="4">
    <source>
        <dbReference type="Google" id="ProtNLM"/>
    </source>
</evidence>
<keyword evidence="3" id="KW-1185">Reference proteome</keyword>
<feature type="region of interest" description="Disordered" evidence="1">
    <location>
        <begin position="28"/>
        <end position="57"/>
    </location>
</feature>
<protein>
    <recommendedName>
        <fullName evidence="4">Lipoprotein</fullName>
    </recommendedName>
</protein>
<dbReference type="RefSeq" id="WP_190885715.1">
    <property type="nucleotide sequence ID" value="NZ_JACWZY010000002.1"/>
</dbReference>
<gene>
    <name evidence="2" type="ORF">IC229_04480</name>
</gene>
<dbReference type="EMBL" id="JACWZY010000002">
    <property type="protein sequence ID" value="MBD2699879.1"/>
    <property type="molecule type" value="Genomic_DNA"/>
</dbReference>
<comment type="caution">
    <text evidence="2">The sequence shown here is derived from an EMBL/GenBank/DDBJ whole genome shotgun (WGS) entry which is preliminary data.</text>
</comment>
<dbReference type="InterPro" id="IPR046219">
    <property type="entry name" value="DUF6252"/>
</dbReference>
<dbReference type="Pfam" id="PF19765">
    <property type="entry name" value="DUF6252"/>
    <property type="match status" value="1"/>
</dbReference>
<evidence type="ECO:0000313" key="3">
    <source>
        <dbReference type="Proteomes" id="UP000598820"/>
    </source>
</evidence>
<dbReference type="Proteomes" id="UP000598820">
    <property type="component" value="Unassembled WGS sequence"/>
</dbReference>
<sequence length="189" mass="19928">MKSLHVAAILFFSGIIGLTSCSKKNDDVMPAPTQATPTTPTSTTTSTTTPTTTTTTSSTAALTSTGFVAKIDGKDYIPDFVYSKAVMPGNDGYYGIYGLDSRTGDVVFIGLPYAALVGTHKLSYVNYGGFSLGNGTDSYSTRVEPGEGTVTITKVTTTNVEGTFSFVAYNDKGTVKRTITDGKFNVPFK</sequence>
<reference evidence="2" key="1">
    <citation type="submission" date="2020-09" db="EMBL/GenBank/DDBJ databases">
        <authorList>
            <person name="Kim M.K."/>
        </authorList>
    </citation>
    <scope>NUCLEOTIDE SEQUENCE</scope>
    <source>
        <strain evidence="2">BT702</strain>
    </source>
</reference>
<accession>A0A926XTZ2</accession>
<feature type="compositionally biased region" description="Low complexity" evidence="1">
    <location>
        <begin position="30"/>
        <end position="57"/>
    </location>
</feature>
<evidence type="ECO:0000313" key="2">
    <source>
        <dbReference type="EMBL" id="MBD2699879.1"/>
    </source>
</evidence>
<evidence type="ECO:0000256" key="1">
    <source>
        <dbReference type="SAM" id="MobiDB-lite"/>
    </source>
</evidence>
<dbReference type="AlphaFoldDB" id="A0A926XTZ2"/>
<dbReference type="PROSITE" id="PS51257">
    <property type="entry name" value="PROKAR_LIPOPROTEIN"/>
    <property type="match status" value="1"/>
</dbReference>
<organism evidence="2 3">
    <name type="scientific">Spirosoma profusum</name>
    <dbReference type="NCBI Taxonomy" id="2771354"/>
    <lineage>
        <taxon>Bacteria</taxon>
        <taxon>Pseudomonadati</taxon>
        <taxon>Bacteroidota</taxon>
        <taxon>Cytophagia</taxon>
        <taxon>Cytophagales</taxon>
        <taxon>Cytophagaceae</taxon>
        <taxon>Spirosoma</taxon>
    </lineage>
</organism>